<keyword evidence="1" id="KW-0812">Transmembrane</keyword>
<accession>A0ABR3IVB8</accession>
<evidence type="ECO:0000256" key="1">
    <source>
        <dbReference type="SAM" id="Phobius"/>
    </source>
</evidence>
<proteinExistence type="predicted"/>
<evidence type="ECO:0000313" key="3">
    <source>
        <dbReference type="Proteomes" id="UP001556367"/>
    </source>
</evidence>
<keyword evidence="1" id="KW-0472">Membrane</keyword>
<reference evidence="3" key="1">
    <citation type="submission" date="2024-06" db="EMBL/GenBank/DDBJ databases">
        <title>Multi-omics analyses provide insights into the biosynthesis of the anticancer antibiotic pleurotin in Hohenbuehelia grisea.</title>
        <authorList>
            <person name="Weaver J.A."/>
            <person name="Alberti F."/>
        </authorList>
    </citation>
    <scope>NUCLEOTIDE SEQUENCE [LARGE SCALE GENOMIC DNA]</scope>
    <source>
        <strain evidence="3">T-177</strain>
    </source>
</reference>
<comment type="caution">
    <text evidence="2">The sequence shown here is derived from an EMBL/GenBank/DDBJ whole genome shotgun (WGS) entry which is preliminary data.</text>
</comment>
<gene>
    <name evidence="2" type="ORF">HGRIS_013314</name>
</gene>
<evidence type="ECO:0008006" key="4">
    <source>
        <dbReference type="Google" id="ProtNLM"/>
    </source>
</evidence>
<keyword evidence="3" id="KW-1185">Reference proteome</keyword>
<feature type="transmembrane region" description="Helical" evidence="1">
    <location>
        <begin position="86"/>
        <end position="103"/>
    </location>
</feature>
<evidence type="ECO:0000313" key="2">
    <source>
        <dbReference type="EMBL" id="KAL0947190.1"/>
    </source>
</evidence>
<dbReference type="Proteomes" id="UP001556367">
    <property type="component" value="Unassembled WGS sequence"/>
</dbReference>
<keyword evidence="1" id="KW-1133">Transmembrane helix</keyword>
<protein>
    <recommendedName>
        <fullName evidence="4">Transmembrane protein</fullName>
    </recommendedName>
</protein>
<name>A0ABR3IVB8_9AGAR</name>
<feature type="transmembrane region" description="Helical" evidence="1">
    <location>
        <begin position="43"/>
        <end position="65"/>
    </location>
</feature>
<feature type="transmembrane region" description="Helical" evidence="1">
    <location>
        <begin position="123"/>
        <end position="143"/>
    </location>
</feature>
<feature type="transmembrane region" description="Helical" evidence="1">
    <location>
        <begin position="7"/>
        <end position="31"/>
    </location>
</feature>
<sequence>MSALDRLYVVQSCLHVLLFICSLIVCVITSVEAARSHGETTPTTWTSLAMSGILVGFSSVCFLSLGLELKEEERNLRAEVREHKWIFIYYVLFAPFALLQAFLRVATQGICADFRFIPQPCTVLAVVITLWFLKGLTGLVTPLPPTSRPSIRL</sequence>
<dbReference type="EMBL" id="JASNQZ010000015">
    <property type="protein sequence ID" value="KAL0947190.1"/>
    <property type="molecule type" value="Genomic_DNA"/>
</dbReference>
<organism evidence="2 3">
    <name type="scientific">Hohenbuehelia grisea</name>
    <dbReference type="NCBI Taxonomy" id="104357"/>
    <lineage>
        <taxon>Eukaryota</taxon>
        <taxon>Fungi</taxon>
        <taxon>Dikarya</taxon>
        <taxon>Basidiomycota</taxon>
        <taxon>Agaricomycotina</taxon>
        <taxon>Agaricomycetes</taxon>
        <taxon>Agaricomycetidae</taxon>
        <taxon>Agaricales</taxon>
        <taxon>Pleurotineae</taxon>
        <taxon>Pleurotaceae</taxon>
        <taxon>Hohenbuehelia</taxon>
    </lineage>
</organism>